<dbReference type="PROSITE" id="PS51007">
    <property type="entry name" value="CYTC"/>
    <property type="match status" value="1"/>
</dbReference>
<feature type="chain" id="PRO_5046775481" description="Cytochrome c domain-containing protein" evidence="6">
    <location>
        <begin position="21"/>
        <end position="175"/>
    </location>
</feature>
<dbReference type="PROSITE" id="PS51257">
    <property type="entry name" value="PROKAR_LIPOPROTEIN"/>
    <property type="match status" value="1"/>
</dbReference>
<feature type="compositionally biased region" description="Polar residues" evidence="5">
    <location>
        <begin position="34"/>
        <end position="56"/>
    </location>
</feature>
<reference evidence="9" key="1">
    <citation type="journal article" date="2019" name="Int. J. Syst. Evol. Microbiol.">
        <title>The Global Catalogue of Microorganisms (GCM) 10K type strain sequencing project: providing services to taxonomists for standard genome sequencing and annotation.</title>
        <authorList>
            <consortium name="The Broad Institute Genomics Platform"/>
            <consortium name="The Broad Institute Genome Sequencing Center for Infectious Disease"/>
            <person name="Wu L."/>
            <person name="Ma J."/>
        </authorList>
    </citation>
    <scope>NUCLEOTIDE SEQUENCE [LARGE SCALE GENOMIC DNA]</scope>
    <source>
        <strain evidence="9">JCM 17664</strain>
    </source>
</reference>
<sequence>MKTILKVALLCVGAGLYACGGGSSSNTNTDSSSAPVSNAGSDESSTTMNNASSSLDLNAKSDSKGVGKYTDKEIKLGPLDAALAKKGKDLFQTKCAICHKPTDERLIGPGLKNITNIRTPQWILNMMSDPTKMTQEDPIAKALLDEFKTQMTFQGVNEEECRAILEFLRQNDGAK</sequence>
<dbReference type="Gene3D" id="1.10.760.10">
    <property type="entry name" value="Cytochrome c-like domain"/>
    <property type="match status" value="1"/>
</dbReference>
<dbReference type="SUPFAM" id="SSF46626">
    <property type="entry name" value="Cytochrome c"/>
    <property type="match status" value="1"/>
</dbReference>
<accession>A0ABP8FIB0</accession>
<evidence type="ECO:0000259" key="7">
    <source>
        <dbReference type="PROSITE" id="PS51007"/>
    </source>
</evidence>
<evidence type="ECO:0000256" key="5">
    <source>
        <dbReference type="SAM" id="MobiDB-lite"/>
    </source>
</evidence>
<evidence type="ECO:0000313" key="9">
    <source>
        <dbReference type="Proteomes" id="UP001501207"/>
    </source>
</evidence>
<protein>
    <recommendedName>
        <fullName evidence="7">Cytochrome c domain-containing protein</fullName>
    </recommendedName>
</protein>
<dbReference type="InterPro" id="IPR036909">
    <property type="entry name" value="Cyt_c-like_dom_sf"/>
</dbReference>
<feature type="compositionally biased region" description="Low complexity" evidence="5">
    <location>
        <begin position="24"/>
        <end position="33"/>
    </location>
</feature>
<dbReference type="Proteomes" id="UP001501207">
    <property type="component" value="Unassembled WGS sequence"/>
</dbReference>
<keyword evidence="3 4" id="KW-0408">Iron</keyword>
<feature type="signal peptide" evidence="6">
    <location>
        <begin position="1"/>
        <end position="20"/>
    </location>
</feature>
<name>A0ABP8FIB0_9BACT</name>
<dbReference type="Pfam" id="PF00034">
    <property type="entry name" value="Cytochrom_C"/>
    <property type="match status" value="1"/>
</dbReference>
<feature type="domain" description="Cytochrome c" evidence="7">
    <location>
        <begin position="82"/>
        <end position="172"/>
    </location>
</feature>
<evidence type="ECO:0000256" key="2">
    <source>
        <dbReference type="ARBA" id="ARBA00022723"/>
    </source>
</evidence>
<organism evidence="8 9">
    <name type="scientific">Compostibacter hankyongensis</name>
    <dbReference type="NCBI Taxonomy" id="1007089"/>
    <lineage>
        <taxon>Bacteria</taxon>
        <taxon>Pseudomonadati</taxon>
        <taxon>Bacteroidota</taxon>
        <taxon>Chitinophagia</taxon>
        <taxon>Chitinophagales</taxon>
        <taxon>Chitinophagaceae</taxon>
        <taxon>Compostibacter</taxon>
    </lineage>
</organism>
<evidence type="ECO:0000256" key="1">
    <source>
        <dbReference type="ARBA" id="ARBA00022617"/>
    </source>
</evidence>
<keyword evidence="6" id="KW-0732">Signal</keyword>
<evidence type="ECO:0000256" key="3">
    <source>
        <dbReference type="ARBA" id="ARBA00023004"/>
    </source>
</evidence>
<dbReference type="RefSeq" id="WP_344975785.1">
    <property type="nucleotide sequence ID" value="NZ_BAABFN010000001.1"/>
</dbReference>
<keyword evidence="9" id="KW-1185">Reference proteome</keyword>
<evidence type="ECO:0000256" key="6">
    <source>
        <dbReference type="SAM" id="SignalP"/>
    </source>
</evidence>
<dbReference type="InterPro" id="IPR009056">
    <property type="entry name" value="Cyt_c-like_dom"/>
</dbReference>
<keyword evidence="1 4" id="KW-0349">Heme</keyword>
<feature type="region of interest" description="Disordered" evidence="5">
    <location>
        <begin position="24"/>
        <end position="66"/>
    </location>
</feature>
<comment type="caution">
    <text evidence="8">The sequence shown here is derived from an EMBL/GenBank/DDBJ whole genome shotgun (WGS) entry which is preliminary data.</text>
</comment>
<evidence type="ECO:0000256" key="4">
    <source>
        <dbReference type="PROSITE-ProRule" id="PRU00433"/>
    </source>
</evidence>
<dbReference type="EMBL" id="BAABFN010000001">
    <property type="protein sequence ID" value="GAA4304110.1"/>
    <property type="molecule type" value="Genomic_DNA"/>
</dbReference>
<proteinExistence type="predicted"/>
<gene>
    <name evidence="8" type="ORF">GCM10023143_08200</name>
</gene>
<evidence type="ECO:0000313" key="8">
    <source>
        <dbReference type="EMBL" id="GAA4304110.1"/>
    </source>
</evidence>
<keyword evidence="2 4" id="KW-0479">Metal-binding</keyword>